<protein>
    <submittedName>
        <fullName evidence="1">Uncharacterized protein</fullName>
    </submittedName>
</protein>
<evidence type="ECO:0000313" key="2">
    <source>
        <dbReference type="Proteomes" id="UP000267858"/>
    </source>
</evidence>
<accession>A0A6D2G679</accession>
<sequence length="45" mass="5026">MQLDFTLNFHNDTWYPTVDISGFKSTTGASVDIQEKMILTFSAPG</sequence>
<dbReference type="EMBL" id="LR134141">
    <property type="protein sequence ID" value="VEA02111.1"/>
    <property type="molecule type" value="Genomic_DNA"/>
</dbReference>
<dbReference type="Proteomes" id="UP000267858">
    <property type="component" value="Chromosome"/>
</dbReference>
<organism evidence="1 2">
    <name type="scientific">Salmonella enterica subsp. salamae</name>
    <dbReference type="NCBI Taxonomy" id="59202"/>
    <lineage>
        <taxon>Bacteria</taxon>
        <taxon>Pseudomonadati</taxon>
        <taxon>Pseudomonadota</taxon>
        <taxon>Gammaproteobacteria</taxon>
        <taxon>Enterobacterales</taxon>
        <taxon>Enterobacteriaceae</taxon>
        <taxon>Salmonella</taxon>
    </lineage>
</organism>
<reference evidence="1 2" key="1">
    <citation type="submission" date="2018-12" db="EMBL/GenBank/DDBJ databases">
        <authorList>
            <consortium name="Pathogen Informatics"/>
        </authorList>
    </citation>
    <scope>NUCLEOTIDE SEQUENCE [LARGE SCALE GENOMIC DNA]</scope>
    <source>
        <strain evidence="1 2">NCTC5773</strain>
    </source>
</reference>
<evidence type="ECO:0000313" key="1">
    <source>
        <dbReference type="EMBL" id="VEA02111.1"/>
    </source>
</evidence>
<dbReference type="AlphaFoldDB" id="A0A6D2G679"/>
<gene>
    <name evidence="1" type="ORF">NCTC5773_01998</name>
</gene>
<name>A0A6D2G679_SALER</name>
<proteinExistence type="predicted"/>